<sequence length="150" mass="16901">MKDPNSYVVLVTTKTVASSAPKPMSPFAKFRQLDKQNSLSSQSPPNSPKTPSTPTTPSAAMGPMFKFTDPALNRRAATVKDQLLQWCQMKTKEYEISDQIKSQEYKRYNSLSTIYDVTKILVSIIPIMLLLENMQQISTSMYLRVLSCLL</sequence>
<evidence type="ECO:0000313" key="2">
    <source>
        <dbReference type="EnsemblMetazoa" id="ACUA005083-PA"/>
    </source>
</evidence>
<feature type="region of interest" description="Disordered" evidence="1">
    <location>
        <begin position="19"/>
        <end position="62"/>
    </location>
</feature>
<dbReference type="EMBL" id="AXCM01001872">
    <property type="status" value="NOT_ANNOTATED_CDS"/>
    <property type="molecule type" value="Genomic_DNA"/>
</dbReference>
<name>A0A182LYK5_9DIPT</name>
<feature type="compositionally biased region" description="Low complexity" evidence="1">
    <location>
        <begin position="36"/>
        <end position="58"/>
    </location>
</feature>
<protein>
    <submittedName>
        <fullName evidence="2">Uncharacterized protein</fullName>
    </submittedName>
</protein>
<reference evidence="3" key="1">
    <citation type="submission" date="2013-09" db="EMBL/GenBank/DDBJ databases">
        <title>The Genome Sequence of Anopheles culicifacies species A.</title>
        <authorList>
            <consortium name="The Broad Institute Genomics Platform"/>
            <person name="Neafsey D.E."/>
            <person name="Besansky N."/>
            <person name="Howell P."/>
            <person name="Walton C."/>
            <person name="Young S.K."/>
            <person name="Zeng Q."/>
            <person name="Gargeya S."/>
            <person name="Fitzgerald M."/>
            <person name="Haas B."/>
            <person name="Abouelleil A."/>
            <person name="Allen A.W."/>
            <person name="Alvarado L."/>
            <person name="Arachchi H.M."/>
            <person name="Berlin A.M."/>
            <person name="Chapman S.B."/>
            <person name="Gainer-Dewar J."/>
            <person name="Goldberg J."/>
            <person name="Griggs A."/>
            <person name="Gujja S."/>
            <person name="Hansen M."/>
            <person name="Howarth C."/>
            <person name="Imamovic A."/>
            <person name="Ireland A."/>
            <person name="Larimer J."/>
            <person name="McCowan C."/>
            <person name="Murphy C."/>
            <person name="Pearson M."/>
            <person name="Poon T.W."/>
            <person name="Priest M."/>
            <person name="Roberts A."/>
            <person name="Saif S."/>
            <person name="Shea T."/>
            <person name="Sisk P."/>
            <person name="Sykes S."/>
            <person name="Wortman J."/>
            <person name="Nusbaum C."/>
            <person name="Birren B."/>
        </authorList>
    </citation>
    <scope>NUCLEOTIDE SEQUENCE [LARGE SCALE GENOMIC DNA]</scope>
    <source>
        <strain evidence="3">A-37</strain>
    </source>
</reference>
<evidence type="ECO:0000313" key="3">
    <source>
        <dbReference type="Proteomes" id="UP000075883"/>
    </source>
</evidence>
<keyword evidence="3" id="KW-1185">Reference proteome</keyword>
<proteinExistence type="predicted"/>
<organism evidence="2 3">
    <name type="scientific">Anopheles culicifacies</name>
    <dbReference type="NCBI Taxonomy" id="139723"/>
    <lineage>
        <taxon>Eukaryota</taxon>
        <taxon>Metazoa</taxon>
        <taxon>Ecdysozoa</taxon>
        <taxon>Arthropoda</taxon>
        <taxon>Hexapoda</taxon>
        <taxon>Insecta</taxon>
        <taxon>Pterygota</taxon>
        <taxon>Neoptera</taxon>
        <taxon>Endopterygota</taxon>
        <taxon>Diptera</taxon>
        <taxon>Nematocera</taxon>
        <taxon>Culicoidea</taxon>
        <taxon>Culicidae</taxon>
        <taxon>Anophelinae</taxon>
        <taxon>Anopheles</taxon>
        <taxon>culicifacies species complex</taxon>
    </lineage>
</organism>
<dbReference type="Proteomes" id="UP000075883">
    <property type="component" value="Unassembled WGS sequence"/>
</dbReference>
<dbReference type="EnsemblMetazoa" id="ACUA005083-RA">
    <property type="protein sequence ID" value="ACUA005083-PA"/>
    <property type="gene ID" value="ACUA005083"/>
</dbReference>
<accession>A0A182LYK5</accession>
<evidence type="ECO:0000256" key="1">
    <source>
        <dbReference type="SAM" id="MobiDB-lite"/>
    </source>
</evidence>
<dbReference type="STRING" id="139723.A0A182LYK5"/>
<dbReference type="AlphaFoldDB" id="A0A182LYK5"/>
<dbReference type="VEuPathDB" id="VectorBase:ACUA005083"/>
<reference evidence="2" key="2">
    <citation type="submission" date="2020-05" db="UniProtKB">
        <authorList>
            <consortium name="EnsemblMetazoa"/>
        </authorList>
    </citation>
    <scope>IDENTIFICATION</scope>
    <source>
        <strain evidence="2">A-37</strain>
    </source>
</reference>